<name>A0ABY4QUC1_9ACTN</name>
<gene>
    <name evidence="3" type="ORF">M6D93_10165</name>
</gene>
<dbReference type="EMBL" id="CP097332">
    <property type="protein sequence ID" value="UQX86676.1"/>
    <property type="molecule type" value="Genomic_DNA"/>
</dbReference>
<dbReference type="Gene3D" id="3.30.530.20">
    <property type="match status" value="1"/>
</dbReference>
<dbReference type="Pfam" id="PF08327">
    <property type="entry name" value="AHSA1"/>
    <property type="match status" value="1"/>
</dbReference>
<reference evidence="3" key="2">
    <citation type="submission" date="2022-05" db="EMBL/GenBank/DDBJ databases">
        <authorList>
            <person name="Kim J.-S."/>
            <person name="Lee K."/>
            <person name="Suh M."/>
            <person name="Eom M."/>
            <person name="Kim J.-S."/>
            <person name="Kim D.-S."/>
            <person name="Ko S.-H."/>
            <person name="Shin Y."/>
            <person name="Lee J.-S."/>
        </authorList>
    </citation>
    <scope>NUCLEOTIDE SEQUENCE</scope>
    <source>
        <strain evidence="3">N237</strain>
    </source>
</reference>
<evidence type="ECO:0000259" key="2">
    <source>
        <dbReference type="Pfam" id="PF08327"/>
    </source>
</evidence>
<dbReference type="SUPFAM" id="SSF55961">
    <property type="entry name" value="Bet v1-like"/>
    <property type="match status" value="1"/>
</dbReference>
<evidence type="ECO:0000256" key="1">
    <source>
        <dbReference type="ARBA" id="ARBA00006817"/>
    </source>
</evidence>
<dbReference type="Proteomes" id="UP001056336">
    <property type="component" value="Chromosome"/>
</dbReference>
<protein>
    <submittedName>
        <fullName evidence="3">SRPBCC domain-containing protein</fullName>
    </submittedName>
</protein>
<comment type="similarity">
    <text evidence="1">Belongs to the AHA1 family.</text>
</comment>
<accession>A0ABY4QUC1</accession>
<dbReference type="InterPro" id="IPR023393">
    <property type="entry name" value="START-like_dom_sf"/>
</dbReference>
<proteinExistence type="inferred from homology"/>
<organism evidence="3 4">
    <name type="scientific">Jatrophihabitans telluris</name>
    <dbReference type="NCBI Taxonomy" id="2038343"/>
    <lineage>
        <taxon>Bacteria</taxon>
        <taxon>Bacillati</taxon>
        <taxon>Actinomycetota</taxon>
        <taxon>Actinomycetes</taxon>
        <taxon>Jatrophihabitantales</taxon>
        <taxon>Jatrophihabitantaceae</taxon>
        <taxon>Jatrophihabitans</taxon>
    </lineage>
</organism>
<feature type="domain" description="Activator of Hsp90 ATPase homologue 1/2-like C-terminal" evidence="2">
    <location>
        <begin position="13"/>
        <end position="147"/>
    </location>
</feature>
<dbReference type="RefSeq" id="WP_249769026.1">
    <property type="nucleotide sequence ID" value="NZ_CP097332.1"/>
</dbReference>
<reference evidence="3" key="1">
    <citation type="journal article" date="2018" name="Int. J. Syst. Evol. Microbiol.">
        <title>Jatrophihabitans telluris sp. nov., isolated from sediment soil of lava forest wetlands and the emended description of the genus Jatrophihabitans.</title>
        <authorList>
            <person name="Lee K.C."/>
            <person name="Suh M.K."/>
            <person name="Eom M.K."/>
            <person name="Kim K.K."/>
            <person name="Kim J.S."/>
            <person name="Kim D.S."/>
            <person name="Ko S.H."/>
            <person name="Shin Y.K."/>
            <person name="Lee J.S."/>
        </authorList>
    </citation>
    <scope>NUCLEOTIDE SEQUENCE</scope>
    <source>
        <strain evidence="3">N237</strain>
    </source>
</reference>
<evidence type="ECO:0000313" key="3">
    <source>
        <dbReference type="EMBL" id="UQX86676.1"/>
    </source>
</evidence>
<evidence type="ECO:0000313" key="4">
    <source>
        <dbReference type="Proteomes" id="UP001056336"/>
    </source>
</evidence>
<keyword evidence="4" id="KW-1185">Reference proteome</keyword>
<dbReference type="InterPro" id="IPR013538">
    <property type="entry name" value="ASHA1/2-like_C"/>
</dbReference>
<sequence length="154" mass="17661">MEYGRLEREIQIDASPEIVFEVISSPQHLRQWWPDDAQVEARPGAVGELVFGDRADLDAKVVAITVVDAVFPRLFSFRWVYPEDETATERNSLLVSFELAPDGDGTALRMIETGFRERGWDVAVLEAEYQEHVTGWDHYLPRLGDYVARLVPRR</sequence>